<keyword evidence="4" id="KW-0808">Transferase</keyword>
<dbReference type="EMBL" id="JAVRRG010000177">
    <property type="protein sequence ID" value="KAK5079715.1"/>
    <property type="molecule type" value="Genomic_DNA"/>
</dbReference>
<reference evidence="4 5" key="1">
    <citation type="submission" date="2023-08" db="EMBL/GenBank/DDBJ databases">
        <title>Black Yeasts Isolated from many extreme environments.</title>
        <authorList>
            <person name="Coleine C."/>
            <person name="Stajich J.E."/>
            <person name="Selbmann L."/>
        </authorList>
    </citation>
    <scope>NUCLEOTIDE SEQUENCE [LARGE SCALE GENOMIC DNA]</scope>
    <source>
        <strain evidence="4 5">CCFEE 5885</strain>
    </source>
</reference>
<evidence type="ECO:0000259" key="2">
    <source>
        <dbReference type="Pfam" id="PF04179"/>
    </source>
</evidence>
<sequence>MAEDPTRDMKPNGSPFEDSDANRSTTTTTPTTPSKPAYPTTLAELTIHSLTDDQSTSTSSHRSSIYKTLSHLRKSTLSIPNRLTSVLQDAEFIESLWRHLNDHSSLSHSHSHFDSNAPTKDGTWPLIPNERSGSWPLDPSVKMTSQESYLPKSPSSSHPSSQPTSPPHSPTTDSAPRLRHQSSQHHNPHPVSAYFKSTDGHTTQWSFSLRRLNLHLLHLLGSAHGAVLIDTTRRGKTYPDALRRTVPIWTCVWNRVLFPEVEGSDVCEFQAFGLDESEKTQIEDRLGRFVEESRGLGLDLAELRRRAGRPVRCVWVDQPRSTEEWEGTAQGLAAQISSERERFTAKGVDVNILVCCSASKVVAGAEMSEDGYIQGAGDDGEGWARGLTARVFWAHKEELMSAVQSGEDVEGLVDRLVTEDKYRSSYGPGHSVLVAPTRNLYVGFGEGVLADHDFDLVIDVNALHDEPQLKLLGMRCKEGKIGSKMMRERLPQIAARAEKQLRTWPEKKILVKCSTGKDLSVGVVLVILCCFYADDGQVSFPQTHSVDKQFIKQRLAWITSSKPEANPSRATLQAVNSFLIGRPD</sequence>
<dbReference type="Pfam" id="PF04179">
    <property type="entry name" value="Init_tRNA_PT"/>
    <property type="match status" value="1"/>
</dbReference>
<keyword evidence="5" id="KW-1185">Reference proteome</keyword>
<dbReference type="PANTHER" id="PTHR31811:SF0">
    <property type="entry name" value="TRNA A64-2'-O-RIBOSYLPHOSPHATE TRANSFERASE"/>
    <property type="match status" value="1"/>
</dbReference>
<accession>A0ABR0JYE7</accession>
<feature type="region of interest" description="Disordered" evidence="1">
    <location>
        <begin position="104"/>
        <end position="195"/>
    </location>
</feature>
<dbReference type="InterPro" id="IPR033449">
    <property type="entry name" value="Rit1_N"/>
</dbReference>
<feature type="domain" description="Rit1 DUSP-like" evidence="2">
    <location>
        <begin position="472"/>
        <end position="579"/>
    </location>
</feature>
<gene>
    <name evidence="4" type="primary">RIT1</name>
    <name evidence="4" type="ORF">LTR24_009024</name>
</gene>
<dbReference type="PIRSF" id="PIRSF007747">
    <property type="entry name" value="Ribosyl_Ptfrase"/>
    <property type="match status" value="1"/>
</dbReference>
<feature type="region of interest" description="Disordered" evidence="1">
    <location>
        <begin position="1"/>
        <end position="39"/>
    </location>
</feature>
<evidence type="ECO:0000256" key="1">
    <source>
        <dbReference type="SAM" id="MobiDB-lite"/>
    </source>
</evidence>
<dbReference type="Proteomes" id="UP001345013">
    <property type="component" value="Unassembled WGS sequence"/>
</dbReference>
<evidence type="ECO:0000259" key="3">
    <source>
        <dbReference type="Pfam" id="PF17184"/>
    </source>
</evidence>
<proteinExistence type="predicted"/>
<feature type="domain" description="Rit1 N-terminal" evidence="3">
    <location>
        <begin position="191"/>
        <end position="417"/>
    </location>
</feature>
<evidence type="ECO:0000313" key="5">
    <source>
        <dbReference type="Proteomes" id="UP001345013"/>
    </source>
</evidence>
<dbReference type="InterPro" id="IPR033421">
    <property type="entry name" value="Rit1_DUSP-like"/>
</dbReference>
<feature type="compositionally biased region" description="Basic and acidic residues" evidence="1">
    <location>
        <begin position="1"/>
        <end position="10"/>
    </location>
</feature>
<feature type="compositionally biased region" description="Basic residues" evidence="1">
    <location>
        <begin position="177"/>
        <end position="188"/>
    </location>
</feature>
<feature type="compositionally biased region" description="Low complexity" evidence="1">
    <location>
        <begin position="151"/>
        <end position="163"/>
    </location>
</feature>
<organism evidence="4 5">
    <name type="scientific">Lithohypha guttulata</name>
    <dbReference type="NCBI Taxonomy" id="1690604"/>
    <lineage>
        <taxon>Eukaryota</taxon>
        <taxon>Fungi</taxon>
        <taxon>Dikarya</taxon>
        <taxon>Ascomycota</taxon>
        <taxon>Pezizomycotina</taxon>
        <taxon>Eurotiomycetes</taxon>
        <taxon>Chaetothyriomycetidae</taxon>
        <taxon>Chaetothyriales</taxon>
        <taxon>Trichomeriaceae</taxon>
        <taxon>Lithohypha</taxon>
    </lineage>
</organism>
<protein>
    <submittedName>
        <fullName evidence="4">tRNA A64-2'-O-ribosylphosphate transferase</fullName>
    </submittedName>
</protein>
<comment type="caution">
    <text evidence="4">The sequence shown here is derived from an EMBL/GenBank/DDBJ whole genome shotgun (WGS) entry which is preliminary data.</text>
</comment>
<dbReference type="InterPro" id="IPR007306">
    <property type="entry name" value="Rit1"/>
</dbReference>
<dbReference type="PANTHER" id="PTHR31811">
    <property type="entry name" value="TRNA A64-2'-O-RIBOSYLPHOSPHATE TRANSFERASE"/>
    <property type="match status" value="1"/>
</dbReference>
<dbReference type="Pfam" id="PF17184">
    <property type="entry name" value="Rit1_C"/>
    <property type="match status" value="1"/>
</dbReference>
<dbReference type="GO" id="GO:0016740">
    <property type="term" value="F:transferase activity"/>
    <property type="evidence" value="ECO:0007669"/>
    <property type="project" value="UniProtKB-KW"/>
</dbReference>
<evidence type="ECO:0000313" key="4">
    <source>
        <dbReference type="EMBL" id="KAK5079715.1"/>
    </source>
</evidence>
<feature type="compositionally biased region" description="Low complexity" evidence="1">
    <location>
        <begin position="25"/>
        <end position="39"/>
    </location>
</feature>
<name>A0ABR0JYE7_9EURO</name>